<name>I3YXP7_AEQSU</name>
<dbReference type="eggNOG" id="COG1468">
    <property type="taxonomic scope" value="Bacteria"/>
</dbReference>
<evidence type="ECO:0000313" key="3">
    <source>
        <dbReference type="Proteomes" id="UP000006049"/>
    </source>
</evidence>
<reference evidence="1 3" key="1">
    <citation type="submission" date="2012-06" db="EMBL/GenBank/DDBJ databases">
        <title>The complete genome of Aequorivita sublithincola DSM 14238.</title>
        <authorList>
            <consortium name="US DOE Joint Genome Institute (JGI-PGF)"/>
            <person name="Lucas S."/>
            <person name="Copeland A."/>
            <person name="Lapidus A."/>
            <person name="Goodwin L."/>
            <person name="Pitluck S."/>
            <person name="Peters L."/>
            <person name="Munk A.C.C."/>
            <person name="Kyrpides N."/>
            <person name="Mavromatis K."/>
            <person name="Pagani I."/>
            <person name="Ivanova N."/>
            <person name="Ovchinnikova G."/>
            <person name="Zeytun A."/>
            <person name="Detter J.C."/>
            <person name="Han C."/>
            <person name="Land M."/>
            <person name="Hauser L."/>
            <person name="Markowitz V."/>
            <person name="Cheng J.-F."/>
            <person name="Hugenholtz P."/>
            <person name="Woyke T."/>
            <person name="Wu D."/>
            <person name="Tindall B."/>
            <person name="Faehnrich R."/>
            <person name="Brambilla E."/>
            <person name="Klenk H.-P."/>
            <person name="Eisen J.A."/>
        </authorList>
    </citation>
    <scope>NUCLEOTIDE SEQUENCE [LARGE SCALE GENOMIC DNA]</scope>
    <source>
        <strain evidence="1">DSM 14238</strain>
        <strain evidence="3">DSM 14238 / LMG 21431 / ACAM 643 / 9-3</strain>
    </source>
</reference>
<dbReference type="RefSeq" id="WP_014783017.1">
    <property type="nucleotide sequence ID" value="NC_018013.1"/>
</dbReference>
<protein>
    <submittedName>
        <fullName evidence="1">Uncharacterized protein</fullName>
    </submittedName>
</protein>
<evidence type="ECO:0000313" key="1">
    <source>
        <dbReference type="EMBL" id="AFL81765.1"/>
    </source>
</evidence>
<evidence type="ECO:0000313" key="2">
    <source>
        <dbReference type="EMBL" id="AFL81777.1"/>
    </source>
</evidence>
<dbReference type="HOGENOM" id="CLU_738965_0_0_10"/>
<dbReference type="EMBL" id="CP003280">
    <property type="protein sequence ID" value="AFL81777.1"/>
    <property type="molecule type" value="Genomic_DNA"/>
</dbReference>
<keyword evidence="3" id="KW-1185">Reference proteome</keyword>
<dbReference type="AlphaFoldDB" id="I3YXP7"/>
<dbReference type="KEGG" id="asl:Aeqsu_2317"/>
<dbReference type="EMBL" id="CP003280">
    <property type="protein sequence ID" value="AFL81765.1"/>
    <property type="molecule type" value="Genomic_DNA"/>
</dbReference>
<dbReference type="KEGG" id="asl:Aeqsu_2305"/>
<dbReference type="OrthoDB" id="1492623at2"/>
<sequence>MIWKPFSEKQRIFLDYLFEKIGFSNQDFINGYKNKLEDIYGRYYQELRVDTYPNGFTVDKWIWKYSNSGVIEELLKEVEIKKDLSQIKLKSFNEKDFITATDLANYDYCPASFSISKSFEIEFPTGKQKRNVGKYFHEKLRLINKLNLEKESFSDYFEDSVLNNNTIRKIKSCKLIFSGHDKENKYFINTQENYIGQPDYIFKDPNDKYFVVEEKFKFLKKDLDKESPYYERKLNEQNFSLNSFYSNHLIQLSSYIKYILDYKIDYGILIYWFYDYEFEKPYIHNVSVKVIKSDENLVALKNIHTNVRDLVINKIQNFQFIANSEKCGACIVNKYCAHKTGTSETLQMPYNKMDLNLKYVIFPSHLKRKNKDSE</sequence>
<dbReference type="Proteomes" id="UP000006049">
    <property type="component" value="Chromosome"/>
</dbReference>
<accession>I3YXP7</accession>
<organism evidence="1 3">
    <name type="scientific">Aequorivita sublithincola (strain DSM 14238 / LMG 21431 / ACAM 643 / 9-3)</name>
    <dbReference type="NCBI Taxonomy" id="746697"/>
    <lineage>
        <taxon>Bacteria</taxon>
        <taxon>Pseudomonadati</taxon>
        <taxon>Bacteroidota</taxon>
        <taxon>Flavobacteriia</taxon>
        <taxon>Flavobacteriales</taxon>
        <taxon>Flavobacteriaceae</taxon>
        <taxon>Aequorivita</taxon>
    </lineage>
</organism>
<dbReference type="STRING" id="746697.Aeqsu_2305"/>
<gene>
    <name evidence="1" type="ordered locus">Aeqsu_2305</name>
    <name evidence="2" type="ordered locus">Aeqsu_2317</name>
</gene>
<proteinExistence type="predicted"/>